<feature type="region of interest" description="Disordered" evidence="1">
    <location>
        <begin position="122"/>
        <end position="178"/>
    </location>
</feature>
<reference evidence="3 4" key="1">
    <citation type="submission" date="2013-02" db="EMBL/GenBank/DDBJ databases">
        <authorList>
            <person name="Fiebig A."/>
            <person name="Goeker M."/>
            <person name="Klenk H.-P.P."/>
        </authorList>
    </citation>
    <scope>NUCLEOTIDE SEQUENCE [LARGE SCALE GENOMIC DNA]</scope>
    <source>
        <strain evidence="3 4">DSM 19309</strain>
    </source>
</reference>
<proteinExistence type="predicted"/>
<dbReference type="InterPro" id="IPR013833">
    <property type="entry name" value="Cyt_c_oxidase_su3_a-hlx"/>
</dbReference>
<name>A0A017HQJ1_9RHOB</name>
<dbReference type="SUPFAM" id="SSF81452">
    <property type="entry name" value="Cytochrome c oxidase subunit III-like"/>
    <property type="match status" value="1"/>
</dbReference>
<dbReference type="RefSeq" id="WP_342670766.1">
    <property type="nucleotide sequence ID" value="NZ_KK088571.1"/>
</dbReference>
<dbReference type="STRING" id="442562.Rumeso_02448"/>
<evidence type="ECO:0000256" key="1">
    <source>
        <dbReference type="SAM" id="MobiDB-lite"/>
    </source>
</evidence>
<keyword evidence="2" id="KW-1133">Transmembrane helix</keyword>
<keyword evidence="2" id="KW-0472">Membrane</keyword>
<gene>
    <name evidence="3" type="ORF">Rumeso_02448</name>
</gene>
<dbReference type="PATRIC" id="fig|442562.3.peg.2414"/>
<accession>A0A017HQJ1</accession>
<dbReference type="PANTHER" id="PTHR11403">
    <property type="entry name" value="CYTOCHROME C OXIDASE SUBUNIT III"/>
    <property type="match status" value="1"/>
</dbReference>
<dbReference type="InterPro" id="IPR035973">
    <property type="entry name" value="Cyt_c_oxidase_su3-like_sf"/>
</dbReference>
<organism evidence="3 4">
    <name type="scientific">Rubellimicrobium mesophilum DSM 19309</name>
    <dbReference type="NCBI Taxonomy" id="442562"/>
    <lineage>
        <taxon>Bacteria</taxon>
        <taxon>Pseudomonadati</taxon>
        <taxon>Pseudomonadota</taxon>
        <taxon>Alphaproteobacteria</taxon>
        <taxon>Rhodobacterales</taxon>
        <taxon>Roseobacteraceae</taxon>
        <taxon>Rubellimicrobium</taxon>
    </lineage>
</organism>
<evidence type="ECO:0000313" key="4">
    <source>
        <dbReference type="Proteomes" id="UP000019666"/>
    </source>
</evidence>
<keyword evidence="4" id="KW-1185">Reference proteome</keyword>
<protein>
    <submittedName>
        <fullName evidence="3">Nitric oxide reductase activation protein NorE</fullName>
    </submittedName>
</protein>
<dbReference type="GO" id="GO:0019646">
    <property type="term" value="P:aerobic electron transport chain"/>
    <property type="evidence" value="ECO:0007669"/>
    <property type="project" value="InterPro"/>
</dbReference>
<dbReference type="Gene3D" id="1.20.120.80">
    <property type="entry name" value="Cytochrome c oxidase, subunit III, four-helix bundle"/>
    <property type="match status" value="1"/>
</dbReference>
<evidence type="ECO:0000256" key="2">
    <source>
        <dbReference type="SAM" id="Phobius"/>
    </source>
</evidence>
<dbReference type="InterPro" id="IPR024791">
    <property type="entry name" value="Cyt_c/ubiquinol_Oxase_su3"/>
</dbReference>
<dbReference type="GO" id="GO:0016020">
    <property type="term" value="C:membrane"/>
    <property type="evidence" value="ECO:0007669"/>
    <property type="project" value="InterPro"/>
</dbReference>
<evidence type="ECO:0000313" key="3">
    <source>
        <dbReference type="EMBL" id="EYD76019.1"/>
    </source>
</evidence>
<dbReference type="GO" id="GO:0004129">
    <property type="term" value="F:cytochrome-c oxidase activity"/>
    <property type="evidence" value="ECO:0007669"/>
    <property type="project" value="InterPro"/>
</dbReference>
<comment type="caution">
    <text evidence="3">The sequence shown here is derived from an EMBL/GenBank/DDBJ whole genome shotgun (WGS) entry which is preliminary data.</text>
</comment>
<feature type="compositionally biased region" description="Polar residues" evidence="1">
    <location>
        <begin position="127"/>
        <end position="136"/>
    </location>
</feature>
<dbReference type="AlphaFoldDB" id="A0A017HQJ1"/>
<dbReference type="PANTHER" id="PTHR11403:SF6">
    <property type="entry name" value="NITRIC OXIDE REDUCTASE SUBUNIT E"/>
    <property type="match status" value="1"/>
</dbReference>
<feature type="transmembrane region" description="Helical" evidence="2">
    <location>
        <begin position="90"/>
        <end position="109"/>
    </location>
</feature>
<feature type="transmembrane region" description="Helical" evidence="2">
    <location>
        <begin position="58"/>
        <end position="78"/>
    </location>
</feature>
<sequence>MTTQDHAPPRSVLEDLPGDLLIWVLIVSELAVFGAGLLAFLVVRLGDPSGFAAAQDQLHRVSASINTVVLVTSGWLAARATREAQAGRVGPTRLNLALAGLLGIVFLVLKGREYADAIARGLGTPRRTPSSPSTGCSPASTRPTSSPGSSSWPWSRSVPAPIRSRTGRSSGTWWTSSG</sequence>
<feature type="transmembrane region" description="Helical" evidence="2">
    <location>
        <begin position="20"/>
        <end position="46"/>
    </location>
</feature>
<dbReference type="EMBL" id="AOSK01000062">
    <property type="protein sequence ID" value="EYD76019.1"/>
    <property type="molecule type" value="Genomic_DNA"/>
</dbReference>
<dbReference type="Proteomes" id="UP000019666">
    <property type="component" value="Unassembled WGS sequence"/>
</dbReference>
<feature type="compositionally biased region" description="Low complexity" evidence="1">
    <location>
        <begin position="137"/>
        <end position="178"/>
    </location>
</feature>
<dbReference type="HOGENOM" id="CLU_1509511_0_0_5"/>
<keyword evidence="2" id="KW-0812">Transmembrane</keyword>